<dbReference type="RefSeq" id="WP_394823424.1">
    <property type="nucleotide sequence ID" value="NZ_CP089984.1"/>
</dbReference>
<dbReference type="Proteomes" id="UP001370348">
    <property type="component" value="Chromosome"/>
</dbReference>
<name>A0ABZ2LSB1_9BACT</name>
<evidence type="ECO:0000256" key="5">
    <source>
        <dbReference type="HAMAP-Rule" id="MF_01107"/>
    </source>
</evidence>
<dbReference type="InterPro" id="IPR015424">
    <property type="entry name" value="PyrdxlP-dep_Trfase"/>
</dbReference>
<dbReference type="GO" id="GO:0008483">
    <property type="term" value="F:transaminase activity"/>
    <property type="evidence" value="ECO:0007669"/>
    <property type="project" value="UniProtKB-KW"/>
</dbReference>
<keyword evidence="7" id="KW-1185">Reference proteome</keyword>
<dbReference type="EC" id="2.6.1.11" evidence="5"/>
<dbReference type="InterPro" id="IPR004636">
    <property type="entry name" value="AcOrn/SuccOrn_fam"/>
</dbReference>
<dbReference type="InterPro" id="IPR005814">
    <property type="entry name" value="Aminotrans_3"/>
</dbReference>
<keyword evidence="4 5" id="KW-0663">Pyridoxal phosphate</keyword>
<dbReference type="Gene3D" id="3.90.1150.10">
    <property type="entry name" value="Aspartate Aminotransferase, domain 1"/>
    <property type="match status" value="1"/>
</dbReference>
<dbReference type="SUPFAM" id="SSF53383">
    <property type="entry name" value="PLP-dependent transferases"/>
    <property type="match status" value="1"/>
</dbReference>
<keyword evidence="3 5" id="KW-0808">Transferase</keyword>
<dbReference type="CDD" id="cd00610">
    <property type="entry name" value="OAT_like"/>
    <property type="match status" value="1"/>
</dbReference>
<comment type="pathway">
    <text evidence="5">Amino-acid biosynthesis; L-arginine biosynthesis; N(2)-acetyl-L-ornithine from L-glutamate: step 4/4.</text>
</comment>
<feature type="binding site" evidence="5">
    <location>
        <position position="282"/>
    </location>
    <ligand>
        <name>pyridoxal 5'-phosphate</name>
        <dbReference type="ChEBI" id="CHEBI:597326"/>
    </ligand>
</feature>
<dbReference type="PANTHER" id="PTHR11986">
    <property type="entry name" value="AMINOTRANSFERASE CLASS III"/>
    <property type="match status" value="1"/>
</dbReference>
<proteinExistence type="inferred from homology"/>
<feature type="modified residue" description="N6-(pyridoxal phosphate)lysine" evidence="5">
    <location>
        <position position="253"/>
    </location>
</feature>
<dbReference type="Gene3D" id="3.40.640.10">
    <property type="entry name" value="Type I PLP-dependent aspartate aminotransferase-like (Major domain)"/>
    <property type="match status" value="1"/>
</dbReference>
<sequence length="408" mass="43232">MPSPQEELLEIAKRRLYGNYRPAPVVFVRGQGCELFDANDQRYLDLCAGVAVCSVGHAHPALVKTIAEQAGRLMHVSNYFYNDQAIRLADELCRRTGFAQAFLCNSGTEANEALLKLARRHFYGLGQTGRARVIAFDNAFHGRSLGAVSMTGTPKYREGFGVPGNVTHVPYGDVEAVKKAMGPDVAAVIAEPIQGEGGVFPAPAGFFASLRALCDEHGALFLIDEVQTGIGRTGRFLALEKDGVRPDAIALAKGLGGGFPVGAMLTTEKVANALPPGTHGSTFGGNPLACATALSVLRIVDDEKLVEGARTKGAALLRMLDELVREFPNACEAARGEGLLVGLLLREGFVARDVLPLIQREGVLLIAAGDRVIRFAPPLVVTEAQLAEGVAALRRVVAALDAARRGAA</sequence>
<comment type="subunit">
    <text evidence="5">Homodimer.</text>
</comment>
<evidence type="ECO:0000313" key="6">
    <source>
        <dbReference type="EMBL" id="WXB13808.1"/>
    </source>
</evidence>
<dbReference type="EMBL" id="CP089984">
    <property type="protein sequence ID" value="WXB13808.1"/>
    <property type="molecule type" value="Genomic_DNA"/>
</dbReference>
<comment type="cofactor">
    <cofactor evidence="5">
        <name>pyridoxal 5'-phosphate</name>
        <dbReference type="ChEBI" id="CHEBI:597326"/>
    </cofactor>
    <text evidence="5">Binds 1 pyridoxal phosphate per subunit.</text>
</comment>
<dbReference type="HAMAP" id="MF_01107">
    <property type="entry name" value="ArgD_aminotrans_3"/>
    <property type="match status" value="1"/>
</dbReference>
<evidence type="ECO:0000256" key="1">
    <source>
        <dbReference type="ARBA" id="ARBA00022576"/>
    </source>
</evidence>
<keyword evidence="5" id="KW-0963">Cytoplasm</keyword>
<evidence type="ECO:0000256" key="4">
    <source>
        <dbReference type="ARBA" id="ARBA00022898"/>
    </source>
</evidence>
<dbReference type="InterPro" id="IPR049704">
    <property type="entry name" value="Aminotrans_3_PPA_site"/>
</dbReference>
<feature type="binding site" evidence="5">
    <location>
        <begin position="107"/>
        <end position="108"/>
    </location>
    <ligand>
        <name>pyridoxal 5'-phosphate</name>
        <dbReference type="ChEBI" id="CHEBI:597326"/>
    </ligand>
</feature>
<comment type="similarity">
    <text evidence="5">Belongs to the class-III pyridoxal-phosphate-dependent aminotransferase family. ArgD subfamily.</text>
</comment>
<dbReference type="InterPro" id="IPR015421">
    <property type="entry name" value="PyrdxlP-dep_Trfase_major"/>
</dbReference>
<feature type="binding site" evidence="5">
    <location>
        <position position="143"/>
    </location>
    <ligand>
        <name>N(2)-acetyl-L-ornithine</name>
        <dbReference type="ChEBI" id="CHEBI:57805"/>
    </ligand>
</feature>
<reference evidence="6 7" key="1">
    <citation type="submission" date="2021-12" db="EMBL/GenBank/DDBJ databases">
        <title>Discovery of the Pendulisporaceae a myxobacterial family with distinct sporulation behavior and unique specialized metabolism.</title>
        <authorList>
            <person name="Garcia R."/>
            <person name="Popoff A."/>
            <person name="Bader C.D."/>
            <person name="Loehr J."/>
            <person name="Walesch S."/>
            <person name="Walt C."/>
            <person name="Boldt J."/>
            <person name="Bunk B."/>
            <person name="Haeckl F.J.F.P.J."/>
            <person name="Gunesch A.P."/>
            <person name="Birkelbach J."/>
            <person name="Nuebel U."/>
            <person name="Pietschmann T."/>
            <person name="Bach T."/>
            <person name="Mueller R."/>
        </authorList>
    </citation>
    <scope>NUCLEOTIDE SEQUENCE [LARGE SCALE GENOMIC DNA]</scope>
    <source>
        <strain evidence="6 7">MSr11954</strain>
    </source>
</reference>
<dbReference type="NCBIfam" id="NF002325">
    <property type="entry name" value="PRK01278.1"/>
    <property type="match status" value="1"/>
</dbReference>
<comment type="subcellular location">
    <subcellularLocation>
        <location evidence="5">Cytoplasm</location>
    </subcellularLocation>
</comment>
<dbReference type="PANTHER" id="PTHR11986:SF79">
    <property type="entry name" value="ACETYLORNITHINE AMINOTRANSFERASE, MITOCHONDRIAL"/>
    <property type="match status" value="1"/>
</dbReference>
<gene>
    <name evidence="5" type="primary">argD</name>
    <name evidence="6" type="ORF">LZC94_38990</name>
</gene>
<dbReference type="NCBIfam" id="TIGR00707">
    <property type="entry name" value="argD"/>
    <property type="match status" value="1"/>
</dbReference>
<dbReference type="InterPro" id="IPR050103">
    <property type="entry name" value="Class-III_PLP-dep_AT"/>
</dbReference>
<evidence type="ECO:0000256" key="3">
    <source>
        <dbReference type="ARBA" id="ARBA00022679"/>
    </source>
</evidence>
<dbReference type="InterPro" id="IPR015422">
    <property type="entry name" value="PyrdxlP-dep_Trfase_small"/>
</dbReference>
<dbReference type="Pfam" id="PF00202">
    <property type="entry name" value="Aminotran_3"/>
    <property type="match status" value="1"/>
</dbReference>
<feature type="binding site" evidence="5">
    <location>
        <position position="281"/>
    </location>
    <ligand>
        <name>N(2)-acetyl-L-ornithine</name>
        <dbReference type="ChEBI" id="CHEBI:57805"/>
    </ligand>
</feature>
<protein>
    <recommendedName>
        <fullName evidence="5">Acetylornithine aminotransferase</fullName>
        <shortName evidence="5">ACOAT</shortName>
        <ecNumber evidence="5">2.6.1.11</ecNumber>
    </recommendedName>
</protein>
<feature type="binding site" evidence="5">
    <location>
        <position position="140"/>
    </location>
    <ligand>
        <name>pyridoxal 5'-phosphate</name>
        <dbReference type="ChEBI" id="CHEBI:597326"/>
    </ligand>
</feature>
<comment type="miscellaneous">
    <text evidence="5">May also have succinyldiaminopimelate aminotransferase activity, thus carrying out the corresponding step in lysine biosynthesis.</text>
</comment>
<comment type="catalytic activity">
    <reaction evidence="5">
        <text>N(2)-acetyl-L-ornithine + 2-oxoglutarate = N-acetyl-L-glutamate 5-semialdehyde + L-glutamate</text>
        <dbReference type="Rhea" id="RHEA:18049"/>
        <dbReference type="ChEBI" id="CHEBI:16810"/>
        <dbReference type="ChEBI" id="CHEBI:29123"/>
        <dbReference type="ChEBI" id="CHEBI:29985"/>
        <dbReference type="ChEBI" id="CHEBI:57805"/>
        <dbReference type="EC" id="2.6.1.11"/>
    </reaction>
</comment>
<keyword evidence="2 5" id="KW-0028">Amino-acid biosynthesis</keyword>
<evidence type="ECO:0000313" key="7">
    <source>
        <dbReference type="Proteomes" id="UP001370348"/>
    </source>
</evidence>
<dbReference type="PIRSF" id="PIRSF000521">
    <property type="entry name" value="Transaminase_4ab_Lys_Orn"/>
    <property type="match status" value="1"/>
</dbReference>
<keyword evidence="5" id="KW-0055">Arginine biosynthesis</keyword>
<keyword evidence="1 5" id="KW-0032">Aminotransferase</keyword>
<accession>A0ABZ2LSB1</accession>
<organism evidence="6 7">
    <name type="scientific">Pendulispora albinea</name>
    <dbReference type="NCBI Taxonomy" id="2741071"/>
    <lineage>
        <taxon>Bacteria</taxon>
        <taxon>Pseudomonadati</taxon>
        <taxon>Myxococcota</taxon>
        <taxon>Myxococcia</taxon>
        <taxon>Myxococcales</taxon>
        <taxon>Sorangiineae</taxon>
        <taxon>Pendulisporaceae</taxon>
        <taxon>Pendulispora</taxon>
    </lineage>
</organism>
<feature type="binding site" evidence="5">
    <location>
        <begin position="224"/>
        <end position="227"/>
    </location>
    <ligand>
        <name>pyridoxal 5'-phosphate</name>
        <dbReference type="ChEBI" id="CHEBI:597326"/>
    </ligand>
</feature>
<dbReference type="PROSITE" id="PS00600">
    <property type="entry name" value="AA_TRANSFER_CLASS_3"/>
    <property type="match status" value="1"/>
</dbReference>
<evidence type="ECO:0000256" key="2">
    <source>
        <dbReference type="ARBA" id="ARBA00022605"/>
    </source>
</evidence>